<evidence type="ECO:0000313" key="2">
    <source>
        <dbReference type="Proteomes" id="UP000232412"/>
    </source>
</evidence>
<dbReference type="Proteomes" id="UP000232412">
    <property type="component" value="Unassembled WGS sequence"/>
</dbReference>
<organism evidence="1 2">
    <name type="scientific">Nitrosotalea sinensis</name>
    <dbReference type="NCBI Taxonomy" id="1499975"/>
    <lineage>
        <taxon>Archaea</taxon>
        <taxon>Nitrososphaerota</taxon>
        <taxon>Nitrososphaeria</taxon>
        <taxon>Nitrosotaleales</taxon>
        <taxon>Nitrosotaleaceae</taxon>
        <taxon>Nitrosotalea</taxon>
    </lineage>
</organism>
<sequence length="89" mass="10071">MPTLSEILEVRKGKHGIVEITAVQLPTSLDGKSEEVDLVARHGKLNQPYEVIINSKTKEKKFLQEPEINGERCFFVDDDKGGNWLAMFL</sequence>
<accession>A0A2H1EJE8</accession>
<keyword evidence="2" id="KW-1185">Reference proteome</keyword>
<dbReference type="EMBL" id="FRFC01000005">
    <property type="protein sequence ID" value="SHO47811.1"/>
    <property type="molecule type" value="Genomic_DNA"/>
</dbReference>
<gene>
    <name evidence="1" type="ORF">NSIN_40237</name>
</gene>
<dbReference type="RefSeq" id="WP_101010827.1">
    <property type="nucleotide sequence ID" value="NZ_FRFC01000005.1"/>
</dbReference>
<dbReference type="AlphaFoldDB" id="A0A2H1EJE8"/>
<reference evidence="2" key="1">
    <citation type="submission" date="2016-12" db="EMBL/GenBank/DDBJ databases">
        <authorList>
            <person name="Herbold C."/>
        </authorList>
    </citation>
    <scope>NUCLEOTIDE SEQUENCE [LARGE SCALE GENOMIC DNA]</scope>
</reference>
<evidence type="ECO:0000313" key="1">
    <source>
        <dbReference type="EMBL" id="SHO47811.1"/>
    </source>
</evidence>
<protein>
    <submittedName>
        <fullName evidence="1">Uncharacterized protein</fullName>
    </submittedName>
</protein>
<proteinExistence type="predicted"/>
<name>A0A2H1EJE8_9ARCH</name>